<dbReference type="EMBL" id="FJUX01000004">
    <property type="protein sequence ID" value="CZS90175.1"/>
    <property type="molecule type" value="Genomic_DNA"/>
</dbReference>
<protein>
    <submittedName>
        <fullName evidence="2">Uncharacterized protein</fullName>
    </submittedName>
</protein>
<organism evidence="2 3">
    <name type="scientific">Rhynchosporium agropyri</name>
    <dbReference type="NCBI Taxonomy" id="914238"/>
    <lineage>
        <taxon>Eukaryota</taxon>
        <taxon>Fungi</taxon>
        <taxon>Dikarya</taxon>
        <taxon>Ascomycota</taxon>
        <taxon>Pezizomycotina</taxon>
        <taxon>Leotiomycetes</taxon>
        <taxon>Helotiales</taxon>
        <taxon>Ploettnerulaceae</taxon>
        <taxon>Rhynchosporium</taxon>
    </lineage>
</organism>
<proteinExistence type="predicted"/>
<reference evidence="3" key="1">
    <citation type="submission" date="2016-03" db="EMBL/GenBank/DDBJ databases">
        <authorList>
            <person name="Guldener U."/>
        </authorList>
    </citation>
    <scope>NUCLEOTIDE SEQUENCE [LARGE SCALE GENOMIC DNA]</scope>
    <source>
        <strain evidence="3">04CH-RAC-A.6.1</strain>
    </source>
</reference>
<feature type="compositionally biased region" description="Polar residues" evidence="1">
    <location>
        <begin position="1"/>
        <end position="11"/>
    </location>
</feature>
<evidence type="ECO:0000313" key="2">
    <source>
        <dbReference type="EMBL" id="CZS90175.1"/>
    </source>
</evidence>
<dbReference type="AlphaFoldDB" id="A0A1E1JW92"/>
<evidence type="ECO:0000256" key="1">
    <source>
        <dbReference type="SAM" id="MobiDB-lite"/>
    </source>
</evidence>
<gene>
    <name evidence="2" type="ORF">RAG0_01336</name>
</gene>
<sequence length="86" mass="9880">MSGKPSKTTRSSTRESAHDYQQQRGNQGYEIIKEDARVEHWVQTRRPPPHERPPPLSEDVIKKLEDIPGLEINKPRLIVGRSGQKI</sequence>
<name>A0A1E1JW92_9HELO</name>
<dbReference type="Proteomes" id="UP000178912">
    <property type="component" value="Unassembled WGS sequence"/>
</dbReference>
<keyword evidence="3" id="KW-1185">Reference proteome</keyword>
<feature type="region of interest" description="Disordered" evidence="1">
    <location>
        <begin position="1"/>
        <end position="31"/>
    </location>
</feature>
<accession>A0A1E1JW92</accession>
<evidence type="ECO:0000313" key="3">
    <source>
        <dbReference type="Proteomes" id="UP000178912"/>
    </source>
</evidence>